<feature type="region of interest" description="Disordered" evidence="1">
    <location>
        <begin position="386"/>
        <end position="406"/>
    </location>
</feature>
<evidence type="ECO:0000313" key="3">
    <source>
        <dbReference type="EMBL" id="KAK4151831.1"/>
    </source>
</evidence>
<dbReference type="PANTHER" id="PTHR42470">
    <property type="entry name" value="VAST DOMAIN-CONTAINING PROTEIN"/>
    <property type="match status" value="1"/>
</dbReference>
<reference evidence="3" key="1">
    <citation type="journal article" date="2023" name="Mol. Phylogenet. Evol.">
        <title>Genome-scale phylogeny and comparative genomics of the fungal order Sordariales.</title>
        <authorList>
            <person name="Hensen N."/>
            <person name="Bonometti L."/>
            <person name="Westerberg I."/>
            <person name="Brannstrom I.O."/>
            <person name="Guillou S."/>
            <person name="Cros-Aarteil S."/>
            <person name="Calhoun S."/>
            <person name="Haridas S."/>
            <person name="Kuo A."/>
            <person name="Mondo S."/>
            <person name="Pangilinan J."/>
            <person name="Riley R."/>
            <person name="LaButti K."/>
            <person name="Andreopoulos B."/>
            <person name="Lipzen A."/>
            <person name="Chen C."/>
            <person name="Yan M."/>
            <person name="Daum C."/>
            <person name="Ng V."/>
            <person name="Clum A."/>
            <person name="Steindorff A."/>
            <person name="Ohm R.A."/>
            <person name="Martin F."/>
            <person name="Silar P."/>
            <person name="Natvig D.O."/>
            <person name="Lalanne C."/>
            <person name="Gautier V."/>
            <person name="Ament-Velasquez S.L."/>
            <person name="Kruys A."/>
            <person name="Hutchinson M.I."/>
            <person name="Powell A.J."/>
            <person name="Barry K."/>
            <person name="Miller A.N."/>
            <person name="Grigoriev I.V."/>
            <person name="Debuchy R."/>
            <person name="Gladieux P."/>
            <person name="Hiltunen Thoren M."/>
            <person name="Johannesson H."/>
        </authorList>
    </citation>
    <scope>NUCLEOTIDE SEQUENCE</scope>
    <source>
        <strain evidence="3">CBS 538.74</strain>
    </source>
</reference>
<organism evidence="3 4">
    <name type="scientific">Chaetomidium leptoderma</name>
    <dbReference type="NCBI Taxonomy" id="669021"/>
    <lineage>
        <taxon>Eukaryota</taxon>
        <taxon>Fungi</taxon>
        <taxon>Dikarya</taxon>
        <taxon>Ascomycota</taxon>
        <taxon>Pezizomycotina</taxon>
        <taxon>Sordariomycetes</taxon>
        <taxon>Sordariomycetidae</taxon>
        <taxon>Sordariales</taxon>
        <taxon>Chaetomiaceae</taxon>
        <taxon>Chaetomidium</taxon>
    </lineage>
</organism>
<keyword evidence="4" id="KW-1185">Reference proteome</keyword>
<dbReference type="InterPro" id="IPR057684">
    <property type="entry name" value="DUF7924"/>
</dbReference>
<feature type="compositionally biased region" description="Basic and acidic residues" evidence="1">
    <location>
        <begin position="386"/>
        <end position="395"/>
    </location>
</feature>
<dbReference type="PANTHER" id="PTHR42470:SF1">
    <property type="entry name" value="VAST DOMAIN-CONTAINING PROTEIN"/>
    <property type="match status" value="1"/>
</dbReference>
<reference evidence="3" key="2">
    <citation type="submission" date="2023-05" db="EMBL/GenBank/DDBJ databases">
        <authorList>
            <consortium name="Lawrence Berkeley National Laboratory"/>
            <person name="Steindorff A."/>
            <person name="Hensen N."/>
            <person name="Bonometti L."/>
            <person name="Westerberg I."/>
            <person name="Brannstrom I.O."/>
            <person name="Guillou S."/>
            <person name="Cros-Aarteil S."/>
            <person name="Calhoun S."/>
            <person name="Haridas S."/>
            <person name="Kuo A."/>
            <person name="Mondo S."/>
            <person name="Pangilinan J."/>
            <person name="Riley R."/>
            <person name="Labutti K."/>
            <person name="Andreopoulos B."/>
            <person name="Lipzen A."/>
            <person name="Chen C."/>
            <person name="Yanf M."/>
            <person name="Daum C."/>
            <person name="Ng V."/>
            <person name="Clum A."/>
            <person name="Ohm R."/>
            <person name="Martin F."/>
            <person name="Silar P."/>
            <person name="Natvig D."/>
            <person name="Lalanne C."/>
            <person name="Gautier V."/>
            <person name="Ament-Velasquez S.L."/>
            <person name="Kruys A."/>
            <person name="Hutchinson M.I."/>
            <person name="Powell A.J."/>
            <person name="Barry K."/>
            <person name="Miller A.N."/>
            <person name="Grigoriev I.V."/>
            <person name="Debuchy R."/>
            <person name="Gladieux P."/>
            <person name="Thoren M.H."/>
            <person name="Johannesson H."/>
        </authorList>
    </citation>
    <scope>NUCLEOTIDE SEQUENCE</scope>
    <source>
        <strain evidence="3">CBS 538.74</strain>
    </source>
</reference>
<dbReference type="AlphaFoldDB" id="A0AAN6VKE5"/>
<evidence type="ECO:0000259" key="2">
    <source>
        <dbReference type="Pfam" id="PF25545"/>
    </source>
</evidence>
<name>A0AAN6VKE5_9PEZI</name>
<feature type="region of interest" description="Disordered" evidence="1">
    <location>
        <begin position="70"/>
        <end position="106"/>
    </location>
</feature>
<dbReference type="EMBL" id="MU856998">
    <property type="protein sequence ID" value="KAK4151831.1"/>
    <property type="molecule type" value="Genomic_DNA"/>
</dbReference>
<proteinExistence type="predicted"/>
<feature type="compositionally biased region" description="Low complexity" evidence="1">
    <location>
        <begin position="70"/>
        <end position="96"/>
    </location>
</feature>
<feature type="domain" description="DUF7924" evidence="2">
    <location>
        <begin position="159"/>
        <end position="379"/>
    </location>
</feature>
<dbReference type="Pfam" id="PF25545">
    <property type="entry name" value="DUF7924"/>
    <property type="match status" value="1"/>
</dbReference>
<gene>
    <name evidence="3" type="ORF">C8A00DRAFT_16797</name>
</gene>
<protein>
    <recommendedName>
        <fullName evidence="2">DUF7924 domain-containing protein</fullName>
    </recommendedName>
</protein>
<accession>A0AAN6VKE5</accession>
<sequence>MNPSSPSRTSPVILKEPTPISAKRTYASFLTDSVGDPDSLVAGWLECCFTARDSSLCRLDDPDPVQRLRAQSAPAAMASSRAPSRSATGSSTSSTANVRHPSYREDNLRLNNVNVRHPLDQLPDEVLAHAQRMRAKRSSPSLSPDELKAFISRVEELERGCTKADVEALLKDSIFPRHADSVYGDTTGLDTATSALVAAHLVPHNPDNPLRISQPKPDCLYGYTNKTDGAFKASQLLAQVSMDPQNARFAQATSQGLRFPFLAIEFKGTGGTRGNLWVATNQCAGASAACLHAVDRLNVLLRAHERVKTVDNLSYAIAVDNNMAQLYISWKESQVNYSVQRVDTFMLSRPEEFSDFRKQVRNILDWGKDTRLMQIREALDTIVEENRKQATERAKSRSPPSSDGSY</sequence>
<evidence type="ECO:0000256" key="1">
    <source>
        <dbReference type="SAM" id="MobiDB-lite"/>
    </source>
</evidence>
<dbReference type="Proteomes" id="UP001302745">
    <property type="component" value="Unassembled WGS sequence"/>
</dbReference>
<comment type="caution">
    <text evidence="3">The sequence shown here is derived from an EMBL/GenBank/DDBJ whole genome shotgun (WGS) entry which is preliminary data.</text>
</comment>
<evidence type="ECO:0000313" key="4">
    <source>
        <dbReference type="Proteomes" id="UP001302745"/>
    </source>
</evidence>